<dbReference type="InterPro" id="IPR029068">
    <property type="entry name" value="Glyas_Bleomycin-R_OHBP_Dase"/>
</dbReference>
<dbReference type="AlphaFoldDB" id="A0A5Q0H366"/>
<reference evidence="2" key="1">
    <citation type="journal article" date="2021" name="Curr. Microbiol.">
        <title>Complete genome of nocamycin-producing strain Saccharothrix syringae NRRL B-16468 reveals the biosynthetic potential for secondary metabolites.</title>
        <authorList>
            <person name="Mo X."/>
            <person name="Yang S."/>
        </authorList>
    </citation>
    <scope>NUCLEOTIDE SEQUENCE [LARGE SCALE GENOMIC DNA]</scope>
    <source>
        <strain evidence="2">ATCC 51364 / DSM 43886 / JCM 6844 / KCTC 9398 / NBRC 14523 / NRRL B-16468 / INA 2240</strain>
    </source>
</reference>
<keyword evidence="2" id="KW-1185">Reference proteome</keyword>
<dbReference type="PANTHER" id="PTHR36503">
    <property type="entry name" value="BLR2520 PROTEIN"/>
    <property type="match status" value="1"/>
</dbReference>
<dbReference type="OrthoDB" id="4825162at2"/>
<accession>A0A5Q0H366</accession>
<dbReference type="EMBL" id="CP034550">
    <property type="protein sequence ID" value="QFZ20250.1"/>
    <property type="molecule type" value="Genomic_DNA"/>
</dbReference>
<dbReference type="KEGG" id="ssyi:EKG83_25075"/>
<sequence>MTSTEATTSIDTVTLGATDPAAAERFYADAFGLGPLLRVRASQEPTTGFRGYTLSLTTSQPADVDVLVDAALAAGATSLKPAARSLWGYGGAVQAPDGAIWTIASSKKKDTGPATGRVDDVVLLLGVADVVASKRFYVERGFAVGKSFGRMYVEFASAPGAVKLALYRRRALAKNAGVSPEGTGSHRIAIGGAGSFTDPDGFAWEAGE</sequence>
<dbReference type="Gene3D" id="3.10.180.10">
    <property type="entry name" value="2,3-Dihydroxybiphenyl 1,2-Dioxygenase, domain 1"/>
    <property type="match status" value="2"/>
</dbReference>
<name>A0A5Q0H366_SACSY</name>
<evidence type="ECO:0000313" key="1">
    <source>
        <dbReference type="EMBL" id="QFZ20250.1"/>
    </source>
</evidence>
<dbReference type="PANTHER" id="PTHR36503:SF1">
    <property type="entry name" value="BLR2520 PROTEIN"/>
    <property type="match status" value="1"/>
</dbReference>
<dbReference type="Proteomes" id="UP000325787">
    <property type="component" value="Chromosome"/>
</dbReference>
<protein>
    <submittedName>
        <fullName evidence="1">Glyoxalase</fullName>
    </submittedName>
</protein>
<proteinExistence type="predicted"/>
<dbReference type="SUPFAM" id="SSF54593">
    <property type="entry name" value="Glyoxalase/Bleomycin resistance protein/Dihydroxybiphenyl dioxygenase"/>
    <property type="match status" value="2"/>
</dbReference>
<gene>
    <name evidence="1" type="ORF">EKG83_25075</name>
</gene>
<organism evidence="1 2">
    <name type="scientific">Saccharothrix syringae</name>
    <name type="common">Nocardiopsis syringae</name>
    <dbReference type="NCBI Taxonomy" id="103733"/>
    <lineage>
        <taxon>Bacteria</taxon>
        <taxon>Bacillati</taxon>
        <taxon>Actinomycetota</taxon>
        <taxon>Actinomycetes</taxon>
        <taxon>Pseudonocardiales</taxon>
        <taxon>Pseudonocardiaceae</taxon>
        <taxon>Saccharothrix</taxon>
    </lineage>
</organism>
<dbReference type="RefSeq" id="WP_033434247.1">
    <property type="nucleotide sequence ID" value="NZ_CP034550.1"/>
</dbReference>
<evidence type="ECO:0000313" key="2">
    <source>
        <dbReference type="Proteomes" id="UP000325787"/>
    </source>
</evidence>